<dbReference type="AlphaFoldDB" id="A0A4P7UCF6"/>
<proteinExistence type="predicted"/>
<sequence>MKSLMRTARRGAAAGISGVLVAGVLAGLAAAPANAAPARGLSWNVSDQFQTHLNTQTPLGAATYDATTKDATFPLESVTTAGAVTTYTFDGGLKGAFAFGGTELYSIHLNDPKLVVEADGSGELRATVNSVGSNTDATVVFPSAGPREVTVTEFAASTKAGGVLTATPRWEGVLAPDSTEANDLGIAAGYPTLGKSFDPELLGALHPDVRSTFYWSNRGSAESNARKAPSTLVVDAQPTPAVKLTTTLNSPKEGVQVKVEGKGFTPVTNPGDDGVYVVMAPANEKIDRSDSSGIDKYPAAYVPAAAFNGNDFVTVVSANPAELKKHTQYAIFTWQAHRNSNATQDTRTLVSIDWSKWKVVAKTAVKVNKKATRKKAGKATVTITATKPKATGRVKVTLRIPGIKKAKVLTPKLNKQGKVVVKLPKAKKKGKYSVVVTYAGDKNYKAAKKKAASFKVK</sequence>
<accession>A0A4P7UCF6</accession>
<reference evidence="3" key="5">
    <citation type="submission" date="2024-05" db="EMBL/GenBank/DDBJ databases">
        <authorList>
            <person name="Sun Q."/>
            <person name="Sedlacek I."/>
        </authorList>
    </citation>
    <scope>NUCLEOTIDE SEQUENCE</scope>
    <source>
        <strain evidence="3">CCM 7403</strain>
    </source>
</reference>
<dbReference type="EMBL" id="CP038462">
    <property type="protein sequence ID" value="QCC77892.1"/>
    <property type="molecule type" value="Genomic_DNA"/>
</dbReference>
<dbReference type="EMBL" id="BMCK01000005">
    <property type="protein sequence ID" value="GGD27364.1"/>
    <property type="molecule type" value="Genomic_DNA"/>
</dbReference>
<dbReference type="InterPro" id="IPR032109">
    <property type="entry name" value="Big_3_5"/>
</dbReference>
<evidence type="ECO:0000313" key="6">
    <source>
        <dbReference type="Proteomes" id="UP000630594"/>
    </source>
</evidence>
<evidence type="ECO:0000256" key="1">
    <source>
        <dbReference type="SAM" id="SignalP"/>
    </source>
</evidence>
<feature type="domain" description="Bacterial Ig-like" evidence="2">
    <location>
        <begin position="376"/>
        <end position="456"/>
    </location>
</feature>
<dbReference type="KEGG" id="ndp:E2C04_13135"/>
<reference evidence="4 5" key="1">
    <citation type="journal article" date="2008" name="Int. J. Syst. Evol. Microbiol.">
        <title>Nocardioides daphniae sp. nov., isolated from Daphnia cucullata (Crustacea: Cladocera).</title>
        <authorList>
            <person name="Toth E.M."/>
            <person name="Keki Z."/>
            <person name="Homonnay Z.G."/>
            <person name="Borsodi A.K."/>
            <person name="Marialigeti K."/>
            <person name="Schumann P."/>
        </authorList>
    </citation>
    <scope>NUCLEOTIDE SEQUENCE [LARGE SCALE GENOMIC DNA]</scope>
    <source>
        <strain evidence="4 5">JCM 16608</strain>
    </source>
</reference>
<organism evidence="4 5">
    <name type="scientific">Nocardioides daphniae</name>
    <dbReference type="NCBI Taxonomy" id="402297"/>
    <lineage>
        <taxon>Bacteria</taxon>
        <taxon>Bacillati</taxon>
        <taxon>Actinomycetota</taxon>
        <taxon>Actinomycetes</taxon>
        <taxon>Propionibacteriales</taxon>
        <taxon>Nocardioidaceae</taxon>
        <taxon>Nocardioides</taxon>
    </lineage>
</organism>
<keyword evidence="1" id="KW-0732">Signal</keyword>
<evidence type="ECO:0000313" key="5">
    <source>
        <dbReference type="Proteomes" id="UP000297025"/>
    </source>
</evidence>
<dbReference type="OrthoDB" id="3778029at2"/>
<dbReference type="Proteomes" id="UP000297025">
    <property type="component" value="Chromosome"/>
</dbReference>
<evidence type="ECO:0000313" key="3">
    <source>
        <dbReference type="EMBL" id="GGD27364.1"/>
    </source>
</evidence>
<feature type="signal peptide" evidence="1">
    <location>
        <begin position="1"/>
        <end position="35"/>
    </location>
</feature>
<dbReference type="Proteomes" id="UP000630594">
    <property type="component" value="Unassembled WGS sequence"/>
</dbReference>
<dbReference type="RefSeq" id="WP_135832935.1">
    <property type="nucleotide sequence ID" value="NZ_BMCK01000005.1"/>
</dbReference>
<keyword evidence="6" id="KW-1185">Reference proteome</keyword>
<evidence type="ECO:0000313" key="4">
    <source>
        <dbReference type="EMBL" id="QCC77892.1"/>
    </source>
</evidence>
<reference evidence="4" key="4">
    <citation type="submission" date="2019-03" db="EMBL/GenBank/DDBJ databases">
        <authorList>
            <person name="Huang Y."/>
        </authorList>
    </citation>
    <scope>NUCLEOTIDE SEQUENCE</scope>
    <source>
        <strain evidence="4">JCM 16608</strain>
    </source>
</reference>
<gene>
    <name evidence="4" type="ORF">E2C04_13135</name>
    <name evidence="3" type="ORF">GCM10007231_28500</name>
</gene>
<protein>
    <recommendedName>
        <fullName evidence="2">Bacterial Ig-like domain-containing protein</fullName>
    </recommendedName>
</protein>
<dbReference type="Pfam" id="PF16640">
    <property type="entry name" value="Big_3_5"/>
    <property type="match status" value="1"/>
</dbReference>
<name>A0A4P7UCF6_9ACTN</name>
<reference evidence="3" key="2">
    <citation type="journal article" date="2014" name="Int. J. Syst. Evol. Microbiol.">
        <title>Complete genome of a new Firmicutes species belonging to the dominant human colonic microbiota ('Ruminococcus bicirculans') reveals two chromosomes and a selective capacity to utilize plant glucans.</title>
        <authorList>
            <consortium name="NISC Comparative Sequencing Program"/>
            <person name="Wegmann U."/>
            <person name="Louis P."/>
            <person name="Goesmann A."/>
            <person name="Henrissat B."/>
            <person name="Duncan S.H."/>
            <person name="Flint H.J."/>
        </authorList>
    </citation>
    <scope>NUCLEOTIDE SEQUENCE</scope>
    <source>
        <strain evidence="3">CCM 7403</strain>
    </source>
</reference>
<evidence type="ECO:0000259" key="2">
    <source>
        <dbReference type="Pfam" id="PF16640"/>
    </source>
</evidence>
<feature type="chain" id="PRO_5020691710" description="Bacterial Ig-like domain-containing protein" evidence="1">
    <location>
        <begin position="36"/>
        <end position="457"/>
    </location>
</feature>
<reference evidence="6" key="3">
    <citation type="journal article" date="2019" name="Int. J. Syst. Evol. Microbiol.">
        <title>The Global Catalogue of Microorganisms (GCM) 10K type strain sequencing project: providing services to taxonomists for standard genome sequencing and annotation.</title>
        <authorList>
            <consortium name="The Broad Institute Genomics Platform"/>
            <consortium name="The Broad Institute Genome Sequencing Center for Infectious Disease"/>
            <person name="Wu L."/>
            <person name="Ma J."/>
        </authorList>
    </citation>
    <scope>NUCLEOTIDE SEQUENCE [LARGE SCALE GENOMIC DNA]</scope>
    <source>
        <strain evidence="6">CCM 7403</strain>
    </source>
</reference>